<dbReference type="Gene3D" id="3.30.70.1290">
    <property type="entry name" value="Transposase IS200-like"/>
    <property type="match status" value="1"/>
</dbReference>
<dbReference type="PANTHER" id="PTHR34322:SF2">
    <property type="entry name" value="TRANSPOSASE IS200-LIKE DOMAIN-CONTAINING PROTEIN"/>
    <property type="match status" value="1"/>
</dbReference>
<accession>A0AAE3SF55</accession>
<dbReference type="PANTHER" id="PTHR34322">
    <property type="entry name" value="TRANSPOSASE, Y1_TNP DOMAIN-CONTAINING"/>
    <property type="match status" value="1"/>
</dbReference>
<dbReference type="GO" id="GO:0003677">
    <property type="term" value="F:DNA binding"/>
    <property type="evidence" value="ECO:0007669"/>
    <property type="project" value="InterPro"/>
</dbReference>
<dbReference type="InterPro" id="IPR036515">
    <property type="entry name" value="Transposase_17_sf"/>
</dbReference>
<dbReference type="AlphaFoldDB" id="A0AAE3SF55"/>
<gene>
    <name evidence="2" type="ORF">OM075_11560</name>
</gene>
<dbReference type="GO" id="GO:0006313">
    <property type="term" value="P:DNA transposition"/>
    <property type="evidence" value="ECO:0007669"/>
    <property type="project" value="InterPro"/>
</dbReference>
<comment type="caution">
    <text evidence="2">The sequence shown here is derived from an EMBL/GenBank/DDBJ whole genome shotgun (WGS) entry which is preliminary data.</text>
</comment>
<evidence type="ECO:0000313" key="3">
    <source>
        <dbReference type="Proteomes" id="UP001209229"/>
    </source>
</evidence>
<feature type="domain" description="Transposase IS200-like" evidence="1">
    <location>
        <begin position="4"/>
        <end position="128"/>
    </location>
</feature>
<dbReference type="SUPFAM" id="SSF143422">
    <property type="entry name" value="Transposase IS200-like"/>
    <property type="match status" value="1"/>
</dbReference>
<dbReference type="Proteomes" id="UP001209229">
    <property type="component" value="Unassembled WGS sequence"/>
</dbReference>
<name>A0AAE3SF55_9BACT</name>
<organism evidence="2 3">
    <name type="scientific">Plebeiibacterium sediminum</name>
    <dbReference type="NCBI Taxonomy" id="2992112"/>
    <lineage>
        <taxon>Bacteria</taxon>
        <taxon>Pseudomonadati</taxon>
        <taxon>Bacteroidota</taxon>
        <taxon>Bacteroidia</taxon>
        <taxon>Marinilabiliales</taxon>
        <taxon>Marinilabiliaceae</taxon>
        <taxon>Plebeiibacterium</taxon>
    </lineage>
</organism>
<evidence type="ECO:0000313" key="2">
    <source>
        <dbReference type="EMBL" id="MCW3787110.1"/>
    </source>
</evidence>
<reference evidence="2" key="1">
    <citation type="submission" date="2022-10" db="EMBL/GenBank/DDBJ databases">
        <authorList>
            <person name="Yu W.X."/>
        </authorList>
    </citation>
    <scope>NUCLEOTIDE SEQUENCE</scope>
    <source>
        <strain evidence="2">AAT</strain>
    </source>
</reference>
<dbReference type="InterPro" id="IPR002686">
    <property type="entry name" value="Transposase_17"/>
</dbReference>
<dbReference type="GO" id="GO:0004803">
    <property type="term" value="F:transposase activity"/>
    <property type="evidence" value="ECO:0007669"/>
    <property type="project" value="InterPro"/>
</dbReference>
<protein>
    <recommendedName>
        <fullName evidence="1">Transposase IS200-like domain-containing protein</fullName>
    </recommendedName>
</protein>
<proteinExistence type="predicted"/>
<dbReference type="EMBL" id="JAPDPJ010000024">
    <property type="protein sequence ID" value="MCW3787110.1"/>
    <property type="molecule type" value="Genomic_DNA"/>
</dbReference>
<dbReference type="RefSeq" id="WP_301190675.1">
    <property type="nucleotide sequence ID" value="NZ_JAPDPJ010000024.1"/>
</dbReference>
<keyword evidence="3" id="KW-1185">Reference proteome</keyword>
<dbReference type="SMART" id="SM01321">
    <property type="entry name" value="Y1_Tnp"/>
    <property type="match status" value="1"/>
</dbReference>
<sequence length="204" mass="23689">MKFQTNHLFHIYNQGNNRQQIFFESKNYLFFLNKIRIHILPYCDILAWCLMPNHFHLMVRVNKVELTTANTEGFAQSEALGTKNRTLNQSIGLMLRSYTNAINKRYNRTGSLFRKETKAECITYADHITPSFFNSDSGYVIPLQSPENQYPQICFYYILNNPVAAGIVCKASDWDYSSAKDVLNLRNGNLINKDAIMEYGLTFR</sequence>
<evidence type="ECO:0000259" key="1">
    <source>
        <dbReference type="SMART" id="SM01321"/>
    </source>
</evidence>